<dbReference type="PANTHER" id="PTHR35745">
    <property type="entry name" value="BNACNNG14650D PROTEIN"/>
    <property type="match status" value="1"/>
</dbReference>
<keyword evidence="1" id="KW-0175">Coiled coil</keyword>
<sequence>MQPMRNDTPMSQSPLEAFFLGRATATLLRDQAQHLFVEFLSQVGRFDAEQRQRLHEFMEEVQTRARQEAEMVVPRGSQRVDWQALIDDLRAEIAALRTELQRYRNRES</sequence>
<dbReference type="GO" id="GO:0010027">
    <property type="term" value="P:thylakoid membrane organization"/>
    <property type="evidence" value="ECO:0007669"/>
    <property type="project" value="InterPro"/>
</dbReference>
<dbReference type="eggNOG" id="COG3937">
    <property type="taxonomic scope" value="Bacteria"/>
</dbReference>
<organism evidence="2 3">
    <name type="scientific">Thermosynechococcus vestitus (strain NIES-2133 / IAM M-273 / BP-1)</name>
    <dbReference type="NCBI Taxonomy" id="197221"/>
    <lineage>
        <taxon>Bacteria</taxon>
        <taxon>Bacillati</taxon>
        <taxon>Cyanobacteriota</taxon>
        <taxon>Cyanophyceae</taxon>
        <taxon>Acaryochloridales</taxon>
        <taxon>Thermosynechococcaceae</taxon>
        <taxon>Thermosynechococcus</taxon>
    </lineage>
</organism>
<gene>
    <name evidence="2" type="ordered locus">tll2145</name>
</gene>
<proteinExistence type="predicted"/>
<dbReference type="Proteomes" id="UP000000440">
    <property type="component" value="Chromosome"/>
</dbReference>
<dbReference type="Pfam" id="PF20711">
    <property type="entry name" value="DUF6825"/>
    <property type="match status" value="1"/>
</dbReference>
<dbReference type="PANTHER" id="PTHR35745:SF1">
    <property type="entry name" value="OS04G0513000 PROTEIN"/>
    <property type="match status" value="1"/>
</dbReference>
<dbReference type="KEGG" id="tel:tll2145"/>
<dbReference type="STRING" id="197221.gene:10748756"/>
<accession>Q8DH15</accession>
<evidence type="ECO:0000256" key="1">
    <source>
        <dbReference type="SAM" id="Coils"/>
    </source>
</evidence>
<evidence type="ECO:0000313" key="3">
    <source>
        <dbReference type="Proteomes" id="UP000000440"/>
    </source>
</evidence>
<keyword evidence="3" id="KW-1185">Reference proteome</keyword>
<name>Q8DH15_THEVB</name>
<dbReference type="InterPro" id="IPR040003">
    <property type="entry name" value="PG18-like"/>
</dbReference>
<dbReference type="EMBL" id="BA000039">
    <property type="protein sequence ID" value="BAC09697.1"/>
    <property type="molecule type" value="Genomic_DNA"/>
</dbReference>
<reference evidence="2 3" key="1">
    <citation type="journal article" date="2002" name="DNA Res.">
        <title>Complete genome structure of the thermophilic cyanobacterium Thermosynechococcus elongatus BP-1.</title>
        <authorList>
            <person name="Nakamura Y."/>
            <person name="Kaneko T."/>
            <person name="Sato S."/>
            <person name="Ikeuchi M."/>
            <person name="Katoh H."/>
            <person name="Sasamoto S."/>
            <person name="Watanabe A."/>
            <person name="Iriguchi M."/>
            <person name="Kawashima K."/>
            <person name="Kimura T."/>
            <person name="Kishida Y."/>
            <person name="Kiyokawa C."/>
            <person name="Kohara M."/>
            <person name="Matsumoto M."/>
            <person name="Matsuno A."/>
            <person name="Nakazaki N."/>
            <person name="Shimpo S."/>
            <person name="Sugimoto M."/>
            <person name="Takeuchi C."/>
            <person name="Yamada M."/>
            <person name="Tabata S."/>
        </authorList>
    </citation>
    <scope>NUCLEOTIDE SEQUENCE [LARGE SCALE GENOMIC DNA]</scope>
    <source>
        <strain evidence="3">IAM M-273 / NIES-2133 / BP-1</strain>
    </source>
</reference>
<dbReference type="EnsemblBacteria" id="BAC09697">
    <property type="protein sequence ID" value="BAC09697"/>
    <property type="gene ID" value="BAC09697"/>
</dbReference>
<feature type="coiled-coil region" evidence="1">
    <location>
        <begin position="79"/>
        <end position="106"/>
    </location>
</feature>
<dbReference type="AlphaFoldDB" id="Q8DH15"/>
<evidence type="ECO:0000313" key="2">
    <source>
        <dbReference type="EMBL" id="BAC09697.1"/>
    </source>
</evidence>
<protein>
    <submittedName>
        <fullName evidence="2">Tll2145 protein</fullName>
    </submittedName>
</protein>